<sequence>MVHCCMHWCGICQEYREMKGRLSFNVELPTVIMPPTIQEMSANESPEATDSESSNTNFLASPM</sequence>
<organism evidence="2 3">
    <name type="scientific">Platanthera guangdongensis</name>
    <dbReference type="NCBI Taxonomy" id="2320717"/>
    <lineage>
        <taxon>Eukaryota</taxon>
        <taxon>Viridiplantae</taxon>
        <taxon>Streptophyta</taxon>
        <taxon>Embryophyta</taxon>
        <taxon>Tracheophyta</taxon>
        <taxon>Spermatophyta</taxon>
        <taxon>Magnoliopsida</taxon>
        <taxon>Liliopsida</taxon>
        <taxon>Asparagales</taxon>
        <taxon>Orchidaceae</taxon>
        <taxon>Orchidoideae</taxon>
        <taxon>Orchideae</taxon>
        <taxon>Orchidinae</taxon>
        <taxon>Platanthera</taxon>
    </lineage>
</organism>
<name>A0ABR2MBY0_9ASPA</name>
<comment type="caution">
    <text evidence="2">The sequence shown here is derived from an EMBL/GenBank/DDBJ whole genome shotgun (WGS) entry which is preliminary data.</text>
</comment>
<dbReference type="Proteomes" id="UP001412067">
    <property type="component" value="Unassembled WGS sequence"/>
</dbReference>
<accession>A0ABR2MBY0</accession>
<feature type="region of interest" description="Disordered" evidence="1">
    <location>
        <begin position="40"/>
        <end position="63"/>
    </location>
</feature>
<reference evidence="2 3" key="1">
    <citation type="journal article" date="2022" name="Nat. Plants">
        <title>Genomes of leafy and leafless Platanthera orchids illuminate the evolution of mycoheterotrophy.</title>
        <authorList>
            <person name="Li M.H."/>
            <person name="Liu K.W."/>
            <person name="Li Z."/>
            <person name="Lu H.C."/>
            <person name="Ye Q.L."/>
            <person name="Zhang D."/>
            <person name="Wang J.Y."/>
            <person name="Li Y.F."/>
            <person name="Zhong Z.M."/>
            <person name="Liu X."/>
            <person name="Yu X."/>
            <person name="Liu D.K."/>
            <person name="Tu X.D."/>
            <person name="Liu B."/>
            <person name="Hao Y."/>
            <person name="Liao X.Y."/>
            <person name="Jiang Y.T."/>
            <person name="Sun W.H."/>
            <person name="Chen J."/>
            <person name="Chen Y.Q."/>
            <person name="Ai Y."/>
            <person name="Zhai J.W."/>
            <person name="Wu S.S."/>
            <person name="Zhou Z."/>
            <person name="Hsiao Y.Y."/>
            <person name="Wu W.L."/>
            <person name="Chen Y.Y."/>
            <person name="Lin Y.F."/>
            <person name="Hsu J.L."/>
            <person name="Li C.Y."/>
            <person name="Wang Z.W."/>
            <person name="Zhao X."/>
            <person name="Zhong W.Y."/>
            <person name="Ma X.K."/>
            <person name="Ma L."/>
            <person name="Huang J."/>
            <person name="Chen G.Z."/>
            <person name="Huang M.Z."/>
            <person name="Huang L."/>
            <person name="Peng D.H."/>
            <person name="Luo Y.B."/>
            <person name="Zou S.Q."/>
            <person name="Chen S.P."/>
            <person name="Lan S."/>
            <person name="Tsai W.C."/>
            <person name="Van de Peer Y."/>
            <person name="Liu Z.J."/>
        </authorList>
    </citation>
    <scope>NUCLEOTIDE SEQUENCE [LARGE SCALE GENOMIC DNA]</scope>
    <source>
        <strain evidence="2">Lor288</strain>
    </source>
</reference>
<evidence type="ECO:0000313" key="2">
    <source>
        <dbReference type="EMBL" id="KAK8961660.1"/>
    </source>
</evidence>
<dbReference type="EMBL" id="JBBWWR010000009">
    <property type="protein sequence ID" value="KAK8961660.1"/>
    <property type="molecule type" value="Genomic_DNA"/>
</dbReference>
<evidence type="ECO:0000313" key="3">
    <source>
        <dbReference type="Proteomes" id="UP001412067"/>
    </source>
</evidence>
<gene>
    <name evidence="2" type="ORF">KSP40_PGU008521</name>
</gene>
<proteinExistence type="predicted"/>
<protein>
    <submittedName>
        <fullName evidence="2">Uncharacterized protein</fullName>
    </submittedName>
</protein>
<keyword evidence="3" id="KW-1185">Reference proteome</keyword>
<evidence type="ECO:0000256" key="1">
    <source>
        <dbReference type="SAM" id="MobiDB-lite"/>
    </source>
</evidence>